<dbReference type="OrthoDB" id="627554at2"/>
<dbReference type="Pfam" id="PF09411">
    <property type="entry name" value="PagL"/>
    <property type="match status" value="1"/>
</dbReference>
<name>A0A1I2TUK4_9SPHI</name>
<dbReference type="RefSeq" id="WP_090991951.1">
    <property type="nucleotide sequence ID" value="NZ_FOPP01000001.1"/>
</dbReference>
<dbReference type="EMBL" id="FOPP01000001">
    <property type="protein sequence ID" value="SFG65961.1"/>
    <property type="molecule type" value="Genomic_DNA"/>
</dbReference>
<gene>
    <name evidence="1" type="ORF">SAMN04489864_101486</name>
</gene>
<dbReference type="Proteomes" id="UP000199666">
    <property type="component" value="Unassembled WGS sequence"/>
</dbReference>
<evidence type="ECO:0000313" key="1">
    <source>
        <dbReference type="EMBL" id="SFG65961.1"/>
    </source>
</evidence>
<sequence length="369" mass="41844">MINKIIFAVIGVLSLIETPKLFAQKQGDSYEFRTVFGAHGLQDQGHLFQDKIYGADFIYNKSLEHDPANWIRHANAKSYGLMLVYRDFSRLQGMQDTITKGLGSSIGVVARLKIRLLELGKVKINFMPALGLSYVTKPYFTNKQNRYMGSHINETILGELEAEIPLSPKFSLLGGGSYLHHSNGGVVVPNGGLNTGNVYLGIKFNDKAKPNHQNETSFQTLRRNSFEIMGGFGFRGVFEKQRAKYRSGLYAGYNLYLNDLITLKTGLDAVYYFTTFDPNNNAETFQNYGSSYKPWRLGASVGTDVNVWRITINGRIGKYIYYDRYYKNATWYWAFGPTYFITPKLGIQASSYMHFAQADYMNYGIVLKI</sequence>
<protein>
    <submittedName>
        <fullName evidence="1">Lipid A 3-O-deacylase (PagL)</fullName>
    </submittedName>
</protein>
<dbReference type="InterPro" id="IPR018550">
    <property type="entry name" value="Lipid-A_deacylase-rel"/>
</dbReference>
<dbReference type="STRING" id="414048.SAMN04489864_101486"/>
<keyword evidence="2" id="KW-1185">Reference proteome</keyword>
<organism evidence="1 2">
    <name type="scientific">Pedobacter insulae</name>
    <dbReference type="NCBI Taxonomy" id="414048"/>
    <lineage>
        <taxon>Bacteria</taxon>
        <taxon>Pseudomonadati</taxon>
        <taxon>Bacteroidota</taxon>
        <taxon>Sphingobacteriia</taxon>
        <taxon>Sphingobacteriales</taxon>
        <taxon>Sphingobacteriaceae</taxon>
        <taxon>Pedobacter</taxon>
    </lineage>
</organism>
<dbReference type="Gene3D" id="2.40.160.20">
    <property type="match status" value="1"/>
</dbReference>
<proteinExistence type="predicted"/>
<dbReference type="AlphaFoldDB" id="A0A1I2TUK4"/>
<reference evidence="1 2" key="1">
    <citation type="submission" date="2016-10" db="EMBL/GenBank/DDBJ databases">
        <authorList>
            <person name="de Groot N.N."/>
        </authorList>
    </citation>
    <scope>NUCLEOTIDE SEQUENCE [LARGE SCALE GENOMIC DNA]</scope>
    <source>
        <strain evidence="1 2">DSM 18684</strain>
    </source>
</reference>
<evidence type="ECO:0000313" key="2">
    <source>
        <dbReference type="Proteomes" id="UP000199666"/>
    </source>
</evidence>
<accession>A0A1I2TUK4</accession>